<protein>
    <submittedName>
        <fullName evidence="2">CzcA-like protein</fullName>
    </submittedName>
</protein>
<accession>Q9C4A5</accession>
<dbReference type="AlphaFoldDB" id="Q9C4A5"/>
<reference evidence="2" key="3">
    <citation type="journal article" date="2005" name="Mycorrhiza">
        <title>Intra- and inter-specific variations in the copy number of two types of retrotransposons from the ectomycorrhizal basidiomycete Tricholoma matsutake.</title>
        <authorList>
            <person name="Murata H."/>
            <person name="Babasaki K."/>
        </authorList>
    </citation>
    <scope>NUCLEOTIDE SEQUENCE</scope>
</reference>
<organism evidence="2">
    <name type="scientific">Tricholoma matsutake</name>
    <name type="common">Matsutake mushroom</name>
    <name type="synonym">Tricholoma nauseosum</name>
    <dbReference type="NCBI Taxonomy" id="40145"/>
    <lineage>
        <taxon>Eukaryota</taxon>
        <taxon>Fungi</taxon>
        <taxon>Dikarya</taxon>
        <taxon>Basidiomycota</taxon>
        <taxon>Agaricomycotina</taxon>
        <taxon>Agaricomycetes</taxon>
        <taxon>Agaricomycetidae</taxon>
        <taxon>Agaricales</taxon>
        <taxon>Tricholomatineae</taxon>
        <taxon>Tricholomataceae</taxon>
        <taxon>Tricholoma</taxon>
    </lineage>
</organism>
<reference evidence="2" key="1">
    <citation type="journal article" date="2001" name="Biosci. Biotechnol. Biochem.">
        <title>marY2N, a LINE-like non-long terminal repeat (non-LTR) retroelement from the ectomycorrhizal homobasidiomycete Tricholoma matsutake.</title>
        <authorList>
            <person name="Murata H."/>
            <person name="Miyazaki Y."/>
            <person name="Yamada A."/>
        </authorList>
    </citation>
    <scope>NUCLEOTIDE SEQUENCE</scope>
</reference>
<sequence>MPSTNRRARTRHQAAHGDPLLYTNADFADFDDNYLPEFGHVSLSGWDSDVANQFHNLWAEDDSSDLPDDDDGSATGGDVEFIPGLTELASQETINRFLASQVIADEVHDLALELGLEANNNQELGIAELLYPEGQQEQSAPPLPTSPGSSAIPELVEDEPPLSRDERVDITSTSHGFLHLLEAMTIFVGTVRVSAVPLIERNAWRQMAWELFTTTWRLSEPMSAELAAAGLPLDLTSPEAFRASYAARQAAHAELHHGEPSSSSRRRHPRGPRAQQRRY</sequence>
<proteinExistence type="predicted"/>
<feature type="compositionally biased region" description="Basic residues" evidence="1">
    <location>
        <begin position="264"/>
        <end position="279"/>
    </location>
</feature>
<name>Q9C4A5_TRIMT</name>
<evidence type="ECO:0000256" key="1">
    <source>
        <dbReference type="SAM" id="MobiDB-lite"/>
    </source>
</evidence>
<feature type="region of interest" description="Disordered" evidence="1">
    <location>
        <begin position="248"/>
        <end position="279"/>
    </location>
</feature>
<dbReference type="EMBL" id="AB047280">
    <property type="protein sequence ID" value="BAB32467.1"/>
    <property type="molecule type" value="Genomic_DNA"/>
</dbReference>
<evidence type="ECO:0000313" key="2">
    <source>
        <dbReference type="EMBL" id="BAB32467.1"/>
    </source>
</evidence>
<reference evidence="2" key="2">
    <citation type="journal article" date="2002" name="Biosci. Biotechnol. Biochem.">
        <title>Genetic evidence that two types of retroelements evolved through different pathways in ectomycorrhizal homobasidiomycetes Tricholoma spp.</title>
        <authorList>
            <person name="Murata H."/>
            <person name="Babasaki K."/>
            <person name="Miyazaki Y."/>
            <person name="Yamada A."/>
        </authorList>
    </citation>
    <scope>NUCLEOTIDE SEQUENCE</scope>
</reference>